<protein>
    <submittedName>
        <fullName evidence="2">Uncharacterized protein</fullName>
    </submittedName>
</protein>
<sequence>MHTKQELQNNVITTTNGNSGSVVTIKRSSGFESVLPSITSTPFVMSNRGTNTQNLKNNMISTNESNFIVTHNHIPDFLDSYMENIPINTLSSTLTSNASLHESQSKLLAPAPENANKFANGEEKEAIASAT</sequence>
<keyword evidence="3" id="KW-1185">Reference proteome</keyword>
<dbReference type="AlphaFoldDB" id="A0AAW1DM79"/>
<gene>
    <name evidence="2" type="ORF">O3M35_000073</name>
</gene>
<evidence type="ECO:0000313" key="2">
    <source>
        <dbReference type="EMBL" id="KAK9511412.1"/>
    </source>
</evidence>
<feature type="region of interest" description="Disordered" evidence="1">
    <location>
        <begin position="108"/>
        <end position="131"/>
    </location>
</feature>
<name>A0AAW1DM79_9HEMI</name>
<evidence type="ECO:0000256" key="1">
    <source>
        <dbReference type="SAM" id="MobiDB-lite"/>
    </source>
</evidence>
<reference evidence="2 3" key="1">
    <citation type="submission" date="2022-12" db="EMBL/GenBank/DDBJ databases">
        <title>Chromosome-level genome assembly of true bugs.</title>
        <authorList>
            <person name="Ma L."/>
            <person name="Li H."/>
        </authorList>
    </citation>
    <scope>NUCLEOTIDE SEQUENCE [LARGE SCALE GENOMIC DNA]</scope>
    <source>
        <strain evidence="2">Lab_2022b</strain>
    </source>
</reference>
<evidence type="ECO:0000313" key="3">
    <source>
        <dbReference type="Proteomes" id="UP001461498"/>
    </source>
</evidence>
<comment type="caution">
    <text evidence="2">The sequence shown here is derived from an EMBL/GenBank/DDBJ whole genome shotgun (WGS) entry which is preliminary data.</text>
</comment>
<feature type="compositionally biased region" description="Basic and acidic residues" evidence="1">
    <location>
        <begin position="120"/>
        <end position="131"/>
    </location>
</feature>
<dbReference type="Proteomes" id="UP001461498">
    <property type="component" value="Unassembled WGS sequence"/>
</dbReference>
<organism evidence="2 3">
    <name type="scientific">Rhynocoris fuscipes</name>
    <dbReference type="NCBI Taxonomy" id="488301"/>
    <lineage>
        <taxon>Eukaryota</taxon>
        <taxon>Metazoa</taxon>
        <taxon>Ecdysozoa</taxon>
        <taxon>Arthropoda</taxon>
        <taxon>Hexapoda</taxon>
        <taxon>Insecta</taxon>
        <taxon>Pterygota</taxon>
        <taxon>Neoptera</taxon>
        <taxon>Paraneoptera</taxon>
        <taxon>Hemiptera</taxon>
        <taxon>Heteroptera</taxon>
        <taxon>Panheteroptera</taxon>
        <taxon>Cimicomorpha</taxon>
        <taxon>Reduviidae</taxon>
        <taxon>Harpactorinae</taxon>
        <taxon>Harpactorini</taxon>
        <taxon>Rhynocoris</taxon>
    </lineage>
</organism>
<dbReference type="EMBL" id="JAPXFL010000001">
    <property type="protein sequence ID" value="KAK9511412.1"/>
    <property type="molecule type" value="Genomic_DNA"/>
</dbReference>
<proteinExistence type="predicted"/>
<accession>A0AAW1DM79</accession>